<sequence>MVNYDDLVNSLSSNPRDIVTVPMNNRKGKWFYAFAENGTVFVTVSKEHEPKCSIKMPRPLKKEECGELYELYLRRKKGEHISGEATAATRNQVYWYGIFSDMGL</sequence>
<name>A0A844KLE6_9FIRM</name>
<dbReference type="AlphaFoldDB" id="A0A844KLE6"/>
<protein>
    <submittedName>
        <fullName evidence="1">Uncharacterized protein</fullName>
    </submittedName>
</protein>
<dbReference type="Proteomes" id="UP000446657">
    <property type="component" value="Unassembled WGS sequence"/>
</dbReference>
<gene>
    <name evidence="1" type="ORF">GMD30_06495</name>
</gene>
<dbReference type="RefSeq" id="WP_155176155.1">
    <property type="nucleotide sequence ID" value="NZ_WNAK01000005.1"/>
</dbReference>
<evidence type="ECO:0000313" key="1">
    <source>
        <dbReference type="EMBL" id="MTR81369.1"/>
    </source>
</evidence>
<reference evidence="1 2" key="1">
    <citation type="journal article" date="2019" name="Nat. Med.">
        <title>A library of human gut bacterial isolates paired with longitudinal multiomics data enables mechanistic microbiome research.</title>
        <authorList>
            <person name="Poyet M."/>
            <person name="Groussin M."/>
            <person name="Gibbons S.M."/>
            <person name="Avila-Pacheco J."/>
            <person name="Jiang X."/>
            <person name="Kearney S.M."/>
            <person name="Perrotta A.R."/>
            <person name="Berdy B."/>
            <person name="Zhao S."/>
            <person name="Lieberman T.D."/>
            <person name="Swanson P.K."/>
            <person name="Smith M."/>
            <person name="Roesemann S."/>
            <person name="Alexander J.E."/>
            <person name="Rich S.A."/>
            <person name="Livny J."/>
            <person name="Vlamakis H."/>
            <person name="Clish C."/>
            <person name="Bullock K."/>
            <person name="Deik A."/>
            <person name="Scott J."/>
            <person name="Pierce K.A."/>
            <person name="Xavier R.J."/>
            <person name="Alm E.J."/>
        </authorList>
    </citation>
    <scope>NUCLEOTIDE SEQUENCE [LARGE SCALE GENOMIC DNA]</scope>
    <source>
        <strain evidence="1 2">BIOML-A1</strain>
    </source>
</reference>
<organism evidence="1 2">
    <name type="scientific">Roseburia faecis</name>
    <dbReference type="NCBI Taxonomy" id="301302"/>
    <lineage>
        <taxon>Bacteria</taxon>
        <taxon>Bacillati</taxon>
        <taxon>Bacillota</taxon>
        <taxon>Clostridia</taxon>
        <taxon>Lachnospirales</taxon>
        <taxon>Lachnospiraceae</taxon>
        <taxon>Roseburia</taxon>
    </lineage>
</organism>
<accession>A0A844KLE6</accession>
<evidence type="ECO:0000313" key="2">
    <source>
        <dbReference type="Proteomes" id="UP000446657"/>
    </source>
</evidence>
<proteinExistence type="predicted"/>
<dbReference type="EMBL" id="WNAL01000011">
    <property type="protein sequence ID" value="MTR81369.1"/>
    <property type="molecule type" value="Genomic_DNA"/>
</dbReference>
<comment type="caution">
    <text evidence="1">The sequence shown here is derived from an EMBL/GenBank/DDBJ whole genome shotgun (WGS) entry which is preliminary data.</text>
</comment>